<proteinExistence type="inferred from homology"/>
<dbReference type="PANTHER" id="PTHR48043">
    <property type="entry name" value="EG:EG0003.4 PROTEIN-RELATED"/>
    <property type="match status" value="1"/>
</dbReference>
<gene>
    <name evidence="6" type="ORF">DGAL_LOCUS5916</name>
</gene>
<comment type="caution">
    <text evidence="6">The sequence shown here is derived from an EMBL/GenBank/DDBJ whole genome shotgun (WGS) entry which is preliminary data.</text>
</comment>
<keyword evidence="4" id="KW-0812">Transmembrane</keyword>
<keyword evidence="4" id="KW-1133">Transmembrane helix</keyword>
<keyword evidence="2" id="KW-0328">Glycosyltransferase</keyword>
<dbReference type="Proteomes" id="UP000789390">
    <property type="component" value="Unassembled WGS sequence"/>
</dbReference>
<dbReference type="EMBL" id="CAKKLH010000110">
    <property type="protein sequence ID" value="CAH0103346.1"/>
    <property type="molecule type" value="Genomic_DNA"/>
</dbReference>
<feature type="transmembrane region" description="Helical" evidence="4">
    <location>
        <begin position="500"/>
        <end position="523"/>
    </location>
</feature>
<sequence>MCVIQRSISCSAHLVALILLMLSIITVEAAGQLQQYNILVLTPITSPSHTNVFKPLVMALADRGHRVTHWDGLKPSKNNQTNLRVLYSPVMAEINSEHNVNFNDRDSPLRLLFRVPKTVANYCRAIHEDPVFHRLMNSRNEDKYDLIIVDGFFNECTLILAELFDIPFIYLNCFVPPPWLQNTIGTPMAFDHFPHSGLNFSDKMNFWQRMLNAVSGIALVAFHHVYVVPIIDRAASKVLGVDNATSILEIEDRYLSLLMTNTHFSINYLMPTSPAVIQVGGLHCVPPKPLPADLESFVDGSGDEGFIVVSFGSILRGVEIPGGVRNIFLSTFARLPQRIIWKWEDKGILADGAIPSNVKLVSWLPQQDLLGHPKARLFITHCGLLSKQEAVYHGVPFIALPVWSDQPINAQKAQEDGYAIRLHWDELTEQVLYDAIQLILSDPRYAERMKQVSNLMRDQIESPLDRAIYWIEYVIRHRGAPHLRSSSRELSIYQKGLLDVIFFLSAVFVAILYLAVSLCRYAGSIAMKRRQKSSVIVAPLKKLN</sequence>
<feature type="signal peptide" evidence="5">
    <location>
        <begin position="1"/>
        <end position="29"/>
    </location>
</feature>
<evidence type="ECO:0000256" key="5">
    <source>
        <dbReference type="SAM" id="SignalP"/>
    </source>
</evidence>
<organism evidence="6 7">
    <name type="scientific">Daphnia galeata</name>
    <dbReference type="NCBI Taxonomy" id="27404"/>
    <lineage>
        <taxon>Eukaryota</taxon>
        <taxon>Metazoa</taxon>
        <taxon>Ecdysozoa</taxon>
        <taxon>Arthropoda</taxon>
        <taxon>Crustacea</taxon>
        <taxon>Branchiopoda</taxon>
        <taxon>Diplostraca</taxon>
        <taxon>Cladocera</taxon>
        <taxon>Anomopoda</taxon>
        <taxon>Daphniidae</taxon>
        <taxon>Daphnia</taxon>
    </lineage>
</organism>
<dbReference type="InterPro" id="IPR002213">
    <property type="entry name" value="UDP_glucos_trans"/>
</dbReference>
<dbReference type="InterPro" id="IPR050271">
    <property type="entry name" value="UDP-glycosyltransferase"/>
</dbReference>
<evidence type="ECO:0008006" key="8">
    <source>
        <dbReference type="Google" id="ProtNLM"/>
    </source>
</evidence>
<dbReference type="OrthoDB" id="5835829at2759"/>
<evidence type="ECO:0000256" key="3">
    <source>
        <dbReference type="ARBA" id="ARBA00022679"/>
    </source>
</evidence>
<dbReference type="Gene3D" id="3.40.50.2000">
    <property type="entry name" value="Glycogen Phosphorylase B"/>
    <property type="match status" value="2"/>
</dbReference>
<evidence type="ECO:0000313" key="7">
    <source>
        <dbReference type="Proteomes" id="UP000789390"/>
    </source>
</evidence>
<dbReference type="SUPFAM" id="SSF53756">
    <property type="entry name" value="UDP-Glycosyltransferase/glycogen phosphorylase"/>
    <property type="match status" value="1"/>
</dbReference>
<keyword evidence="3" id="KW-0808">Transferase</keyword>
<dbReference type="CDD" id="cd03784">
    <property type="entry name" value="GT1_Gtf-like"/>
    <property type="match status" value="1"/>
</dbReference>
<dbReference type="Pfam" id="PF00201">
    <property type="entry name" value="UDPGT"/>
    <property type="match status" value="1"/>
</dbReference>
<comment type="similarity">
    <text evidence="1">Belongs to the UDP-glycosyltransferase family.</text>
</comment>
<keyword evidence="4" id="KW-0472">Membrane</keyword>
<name>A0A8J2WDS8_9CRUS</name>
<evidence type="ECO:0000313" key="6">
    <source>
        <dbReference type="EMBL" id="CAH0103346.1"/>
    </source>
</evidence>
<dbReference type="AlphaFoldDB" id="A0A8J2WDS8"/>
<keyword evidence="5" id="KW-0732">Signal</keyword>
<dbReference type="PANTHER" id="PTHR48043:SF159">
    <property type="entry name" value="EG:EG0003.4 PROTEIN-RELATED"/>
    <property type="match status" value="1"/>
</dbReference>
<feature type="chain" id="PRO_5035320460" description="UDP-glucuronosyltransferase" evidence="5">
    <location>
        <begin position="30"/>
        <end position="544"/>
    </location>
</feature>
<evidence type="ECO:0000256" key="2">
    <source>
        <dbReference type="ARBA" id="ARBA00022676"/>
    </source>
</evidence>
<dbReference type="FunFam" id="3.40.50.2000:FF:000021">
    <property type="entry name" value="UDP-glucuronosyltransferase"/>
    <property type="match status" value="1"/>
</dbReference>
<evidence type="ECO:0000256" key="4">
    <source>
        <dbReference type="SAM" id="Phobius"/>
    </source>
</evidence>
<evidence type="ECO:0000256" key="1">
    <source>
        <dbReference type="ARBA" id="ARBA00009995"/>
    </source>
</evidence>
<protein>
    <recommendedName>
        <fullName evidence="8">UDP-glucuronosyltransferase</fullName>
    </recommendedName>
</protein>
<reference evidence="6" key="1">
    <citation type="submission" date="2021-11" db="EMBL/GenBank/DDBJ databases">
        <authorList>
            <person name="Schell T."/>
        </authorList>
    </citation>
    <scope>NUCLEOTIDE SEQUENCE</scope>
    <source>
        <strain evidence="6">M5</strain>
    </source>
</reference>
<keyword evidence="7" id="KW-1185">Reference proteome</keyword>
<dbReference type="GO" id="GO:0008194">
    <property type="term" value="F:UDP-glycosyltransferase activity"/>
    <property type="evidence" value="ECO:0007669"/>
    <property type="project" value="InterPro"/>
</dbReference>
<accession>A0A8J2WDS8</accession>